<reference evidence="1" key="1">
    <citation type="submission" date="2022-11" db="EMBL/GenBank/DDBJ databases">
        <title>Genome Sequence of Boeremia exigua.</title>
        <authorList>
            <person name="Buettner E."/>
        </authorList>
    </citation>
    <scope>NUCLEOTIDE SEQUENCE</scope>
    <source>
        <strain evidence="1">CU02</strain>
    </source>
</reference>
<sequence>MCVARHAAGHGEAPEWLGVAVDDRGSAGRKRSPEARYVAASVGRTESRLHAHAANDGLFDRVGLVVVTRGLAAGRLRHTHPSQRQGTLNRRPRAFAGLWRRSAIAHHVPALLVRSAGATSFVPPGACRLLQGVSTAAQ</sequence>
<accession>A0ACC2I103</accession>
<dbReference type="EMBL" id="JAPHNI010000711">
    <property type="protein sequence ID" value="KAJ8108689.1"/>
    <property type="molecule type" value="Genomic_DNA"/>
</dbReference>
<keyword evidence="2" id="KW-1185">Reference proteome</keyword>
<protein>
    <submittedName>
        <fullName evidence="1">Uncharacterized protein</fullName>
    </submittedName>
</protein>
<proteinExistence type="predicted"/>
<evidence type="ECO:0000313" key="1">
    <source>
        <dbReference type="EMBL" id="KAJ8108689.1"/>
    </source>
</evidence>
<organism evidence="1 2">
    <name type="scientific">Boeremia exigua</name>
    <dbReference type="NCBI Taxonomy" id="749465"/>
    <lineage>
        <taxon>Eukaryota</taxon>
        <taxon>Fungi</taxon>
        <taxon>Dikarya</taxon>
        <taxon>Ascomycota</taxon>
        <taxon>Pezizomycotina</taxon>
        <taxon>Dothideomycetes</taxon>
        <taxon>Pleosporomycetidae</taxon>
        <taxon>Pleosporales</taxon>
        <taxon>Pleosporineae</taxon>
        <taxon>Didymellaceae</taxon>
        <taxon>Boeremia</taxon>
    </lineage>
</organism>
<gene>
    <name evidence="1" type="ORF">OPT61_g7996</name>
</gene>
<comment type="caution">
    <text evidence="1">The sequence shown here is derived from an EMBL/GenBank/DDBJ whole genome shotgun (WGS) entry which is preliminary data.</text>
</comment>
<dbReference type="Proteomes" id="UP001153331">
    <property type="component" value="Unassembled WGS sequence"/>
</dbReference>
<evidence type="ECO:0000313" key="2">
    <source>
        <dbReference type="Proteomes" id="UP001153331"/>
    </source>
</evidence>
<name>A0ACC2I103_9PLEO</name>